<evidence type="ECO:0000259" key="4">
    <source>
        <dbReference type="Pfam" id="PF25984"/>
    </source>
</evidence>
<dbReference type="PATRIC" id="fig|1150625.3.peg.3390"/>
<gene>
    <name evidence="5" type="ORF">Q75_16170</name>
</gene>
<dbReference type="PANTHER" id="PTHR30469">
    <property type="entry name" value="MULTIDRUG RESISTANCE PROTEIN MDTA"/>
    <property type="match status" value="1"/>
</dbReference>
<keyword evidence="3" id="KW-0732">Signal</keyword>
<dbReference type="GO" id="GO:0015562">
    <property type="term" value="F:efflux transmembrane transporter activity"/>
    <property type="evidence" value="ECO:0007669"/>
    <property type="project" value="TreeGrafter"/>
</dbReference>
<feature type="coiled-coil region" evidence="1">
    <location>
        <begin position="169"/>
        <end position="203"/>
    </location>
</feature>
<dbReference type="EMBL" id="LDYG01000053">
    <property type="protein sequence ID" value="KUP04124.1"/>
    <property type="molecule type" value="Genomic_DNA"/>
</dbReference>
<reference evidence="5 6" key="1">
    <citation type="journal article" date="2016" name="Front. Microbiol.">
        <title>Microevolution Analysis of Bacillus coahuilensis Unveils Differences in Phosphorus Acquisition Strategies and Their Regulation.</title>
        <authorList>
            <person name="Gomez-Lunar Z."/>
            <person name="Hernandez-Gonzalez I."/>
            <person name="Rodriguez-Torres M.D."/>
            <person name="Souza V."/>
            <person name="Olmedo-Alvarez G."/>
        </authorList>
    </citation>
    <scope>NUCLEOTIDE SEQUENCE [LARGE SCALE GENOMIC DNA]</scope>
    <source>
        <strain evidence="6">p1.1.43</strain>
    </source>
</reference>
<evidence type="ECO:0000256" key="3">
    <source>
        <dbReference type="SAM" id="SignalP"/>
    </source>
</evidence>
<dbReference type="RefSeq" id="WP_059351982.1">
    <property type="nucleotide sequence ID" value="NZ_LDYG01000053.1"/>
</dbReference>
<dbReference type="Pfam" id="PF25984">
    <property type="entry name" value="BSH_YknX"/>
    <property type="match status" value="1"/>
</dbReference>
<feature type="domain" description="YknX-like barrel-sandwich hybrid" evidence="4">
    <location>
        <begin position="67"/>
        <end position="214"/>
    </location>
</feature>
<dbReference type="OrthoDB" id="2446145at2"/>
<dbReference type="GO" id="GO:1990281">
    <property type="term" value="C:efflux pump complex"/>
    <property type="evidence" value="ECO:0007669"/>
    <property type="project" value="TreeGrafter"/>
</dbReference>
<proteinExistence type="predicted"/>
<dbReference type="AlphaFoldDB" id="A0A147K463"/>
<feature type="coiled-coil region" evidence="1">
    <location>
        <begin position="96"/>
        <end position="130"/>
    </location>
</feature>
<dbReference type="Gene3D" id="2.40.420.20">
    <property type="match status" value="1"/>
</dbReference>
<protein>
    <recommendedName>
        <fullName evidence="4">YknX-like barrel-sandwich hybrid domain-containing protein</fullName>
    </recommendedName>
</protein>
<accession>A0A147K463</accession>
<evidence type="ECO:0000256" key="2">
    <source>
        <dbReference type="SAM" id="MobiDB-lite"/>
    </source>
</evidence>
<evidence type="ECO:0000256" key="1">
    <source>
        <dbReference type="SAM" id="Coils"/>
    </source>
</evidence>
<name>A0A147K463_9BACI</name>
<feature type="signal peptide" evidence="3">
    <location>
        <begin position="1"/>
        <end position="20"/>
    </location>
</feature>
<dbReference type="STRING" id="1150625.Q75_16170"/>
<feature type="compositionally biased region" description="Acidic residues" evidence="2">
    <location>
        <begin position="293"/>
        <end position="315"/>
    </location>
</feature>
<dbReference type="InterPro" id="IPR058639">
    <property type="entry name" value="BSH_YknX-like"/>
</dbReference>
<keyword evidence="1" id="KW-0175">Coiled coil</keyword>
<feature type="region of interest" description="Disordered" evidence="2">
    <location>
        <begin position="293"/>
        <end position="322"/>
    </location>
</feature>
<comment type="caution">
    <text evidence="5">The sequence shown here is derived from an EMBL/GenBank/DDBJ whole genome shotgun (WGS) entry which is preliminary data.</text>
</comment>
<feature type="chain" id="PRO_5038642278" description="YknX-like barrel-sandwich hybrid domain-containing protein" evidence="3">
    <location>
        <begin position="21"/>
        <end position="443"/>
    </location>
</feature>
<sequence length="443" mass="49168">MKRSYKLVTASLTAFVLLNAGLIARDDSNTERTTYAVNLSQVKEGDVQKVLQKDGLVTYGEEHHLLFDQNFGSISAFLVEEGDTVSIGTSLFEYTATDYEARIEFLDVELERVEEEIDGIDDYIDELESIERGVPSVRSTSITSTSDSENVDYSEGSKLEIQYNLKADIAEQEFKKEQLQAQEEAYEEERRALEARMSSLTVNSDVEGIVETISYTLENPVITIVSADVPRIIGNLTEDEMLEVATGMKSRIQSPSLSESFLGYVDEISLLPEGEPKLEKDSLYEFNVLLNEEEEEELDEESEADDTMTEDEELVDSTIGNPTDTLLPGFKVKIDVVTDEVLGSPVVLQESVVTTGGKHYVWILSGNGTAEKREVELGLEVGGRVAVLSGIRQDEAYFANPSVVTKPDSEVVTPLKPSYLKWDELKDTGRGTVLKHVLLGILQ</sequence>
<dbReference type="Proteomes" id="UP000074108">
    <property type="component" value="Unassembled WGS sequence"/>
</dbReference>
<keyword evidence="6" id="KW-1185">Reference proteome</keyword>
<organism evidence="5 6">
    <name type="scientific">Bacillus coahuilensis p1.1.43</name>
    <dbReference type="NCBI Taxonomy" id="1150625"/>
    <lineage>
        <taxon>Bacteria</taxon>
        <taxon>Bacillati</taxon>
        <taxon>Bacillota</taxon>
        <taxon>Bacilli</taxon>
        <taxon>Bacillales</taxon>
        <taxon>Bacillaceae</taxon>
        <taxon>Bacillus</taxon>
    </lineage>
</organism>
<evidence type="ECO:0000313" key="5">
    <source>
        <dbReference type="EMBL" id="KUP04124.1"/>
    </source>
</evidence>
<evidence type="ECO:0000313" key="6">
    <source>
        <dbReference type="Proteomes" id="UP000074108"/>
    </source>
</evidence>